<keyword evidence="1" id="KW-0732">Signal</keyword>
<gene>
    <name evidence="2" type="ORF">QBC37DRAFT_391389</name>
</gene>
<organism evidence="2 3">
    <name type="scientific">Rhypophila decipiens</name>
    <dbReference type="NCBI Taxonomy" id="261697"/>
    <lineage>
        <taxon>Eukaryota</taxon>
        <taxon>Fungi</taxon>
        <taxon>Dikarya</taxon>
        <taxon>Ascomycota</taxon>
        <taxon>Pezizomycotina</taxon>
        <taxon>Sordariomycetes</taxon>
        <taxon>Sordariomycetidae</taxon>
        <taxon>Sordariales</taxon>
        <taxon>Naviculisporaceae</taxon>
        <taxon>Rhypophila</taxon>
    </lineage>
</organism>
<dbReference type="Proteomes" id="UP001301769">
    <property type="component" value="Unassembled WGS sequence"/>
</dbReference>
<keyword evidence="3" id="KW-1185">Reference proteome</keyword>
<protein>
    <submittedName>
        <fullName evidence="2">Uncharacterized protein</fullName>
    </submittedName>
</protein>
<comment type="caution">
    <text evidence="2">The sequence shown here is derived from an EMBL/GenBank/DDBJ whole genome shotgun (WGS) entry which is preliminary data.</text>
</comment>
<proteinExistence type="predicted"/>
<evidence type="ECO:0000256" key="1">
    <source>
        <dbReference type="SAM" id="SignalP"/>
    </source>
</evidence>
<evidence type="ECO:0000313" key="2">
    <source>
        <dbReference type="EMBL" id="KAK4209260.1"/>
    </source>
</evidence>
<feature type="chain" id="PRO_5042984380" evidence="1">
    <location>
        <begin position="24"/>
        <end position="170"/>
    </location>
</feature>
<name>A0AAN7B5W1_9PEZI</name>
<dbReference type="EMBL" id="MU858211">
    <property type="protein sequence ID" value="KAK4209260.1"/>
    <property type="molecule type" value="Genomic_DNA"/>
</dbReference>
<accession>A0AAN7B5W1</accession>
<evidence type="ECO:0000313" key="3">
    <source>
        <dbReference type="Proteomes" id="UP001301769"/>
    </source>
</evidence>
<dbReference type="AlphaFoldDB" id="A0AAN7B5W1"/>
<reference evidence="2" key="1">
    <citation type="journal article" date="2023" name="Mol. Phylogenet. Evol.">
        <title>Genome-scale phylogeny and comparative genomics of the fungal order Sordariales.</title>
        <authorList>
            <person name="Hensen N."/>
            <person name="Bonometti L."/>
            <person name="Westerberg I."/>
            <person name="Brannstrom I.O."/>
            <person name="Guillou S."/>
            <person name="Cros-Aarteil S."/>
            <person name="Calhoun S."/>
            <person name="Haridas S."/>
            <person name="Kuo A."/>
            <person name="Mondo S."/>
            <person name="Pangilinan J."/>
            <person name="Riley R."/>
            <person name="LaButti K."/>
            <person name="Andreopoulos B."/>
            <person name="Lipzen A."/>
            <person name="Chen C."/>
            <person name="Yan M."/>
            <person name="Daum C."/>
            <person name="Ng V."/>
            <person name="Clum A."/>
            <person name="Steindorff A."/>
            <person name="Ohm R.A."/>
            <person name="Martin F."/>
            <person name="Silar P."/>
            <person name="Natvig D.O."/>
            <person name="Lalanne C."/>
            <person name="Gautier V."/>
            <person name="Ament-Velasquez S.L."/>
            <person name="Kruys A."/>
            <person name="Hutchinson M.I."/>
            <person name="Powell A.J."/>
            <person name="Barry K."/>
            <person name="Miller A.N."/>
            <person name="Grigoriev I.V."/>
            <person name="Debuchy R."/>
            <person name="Gladieux P."/>
            <person name="Hiltunen Thoren M."/>
            <person name="Johannesson H."/>
        </authorList>
    </citation>
    <scope>NUCLEOTIDE SEQUENCE</scope>
    <source>
        <strain evidence="2">PSN293</strain>
    </source>
</reference>
<feature type="signal peptide" evidence="1">
    <location>
        <begin position="1"/>
        <end position="23"/>
    </location>
</feature>
<reference evidence="2" key="2">
    <citation type="submission" date="2023-05" db="EMBL/GenBank/DDBJ databases">
        <authorList>
            <consortium name="Lawrence Berkeley National Laboratory"/>
            <person name="Steindorff A."/>
            <person name="Hensen N."/>
            <person name="Bonometti L."/>
            <person name="Westerberg I."/>
            <person name="Brannstrom I.O."/>
            <person name="Guillou S."/>
            <person name="Cros-Aarteil S."/>
            <person name="Calhoun S."/>
            <person name="Haridas S."/>
            <person name="Kuo A."/>
            <person name="Mondo S."/>
            <person name="Pangilinan J."/>
            <person name="Riley R."/>
            <person name="Labutti K."/>
            <person name="Andreopoulos B."/>
            <person name="Lipzen A."/>
            <person name="Chen C."/>
            <person name="Yanf M."/>
            <person name="Daum C."/>
            <person name="Ng V."/>
            <person name="Clum A."/>
            <person name="Ohm R."/>
            <person name="Martin F."/>
            <person name="Silar P."/>
            <person name="Natvig D."/>
            <person name="Lalanne C."/>
            <person name="Gautier V."/>
            <person name="Ament-Velasquez S.L."/>
            <person name="Kruys A."/>
            <person name="Hutchinson M.I."/>
            <person name="Powell A.J."/>
            <person name="Barry K."/>
            <person name="Miller A.N."/>
            <person name="Grigoriev I.V."/>
            <person name="Debuchy R."/>
            <person name="Gladieux P."/>
            <person name="Thoren M.H."/>
            <person name="Johannesson H."/>
        </authorList>
    </citation>
    <scope>NUCLEOTIDE SEQUENCE</scope>
    <source>
        <strain evidence="2">PSN293</strain>
    </source>
</reference>
<sequence length="170" mass="17682">MKVTSILTGTITALLTSVVFAAAEEEQKVPDYVIKTVVDAYNAQPAENKHELIKRASCARNNCLRALAARTNLARHFCASYTNTIAATVGVFSQQCHSPSKLSSACSCEWPATTTTTTTTTAAPPTTPSGPNCISSGHGCQVNQPCCSPYGCVVTTIHGIGTCGPAPTSS</sequence>